<comment type="catalytic activity">
    <reaction evidence="12">
        <text>a (3S)-3-hydroxyacyl-CoA + NAD(+) = a 3-oxoacyl-CoA + NADH + H(+)</text>
        <dbReference type="Rhea" id="RHEA:22432"/>
        <dbReference type="ChEBI" id="CHEBI:15378"/>
        <dbReference type="ChEBI" id="CHEBI:57318"/>
        <dbReference type="ChEBI" id="CHEBI:57540"/>
        <dbReference type="ChEBI" id="CHEBI:57945"/>
        <dbReference type="ChEBI" id="CHEBI:90726"/>
        <dbReference type="EC" id="1.1.1.35"/>
    </reaction>
</comment>
<dbReference type="Pfam" id="PF02737">
    <property type="entry name" value="3HCDH_N"/>
    <property type="match status" value="1"/>
</dbReference>
<name>A0A318LL12_9PSEU</name>
<dbReference type="SUPFAM" id="SSF52096">
    <property type="entry name" value="ClpP/crotonase"/>
    <property type="match status" value="1"/>
</dbReference>
<evidence type="ECO:0000256" key="12">
    <source>
        <dbReference type="ARBA" id="ARBA00049556"/>
    </source>
</evidence>
<comment type="pathway">
    <text evidence="1">Lipid metabolism; fatty acid beta-oxidation.</text>
</comment>
<evidence type="ECO:0000256" key="2">
    <source>
        <dbReference type="ARBA" id="ARBA00005086"/>
    </source>
</evidence>
<dbReference type="FunFam" id="3.90.226.10:FF:000047">
    <property type="entry name" value="Probable 3-hydroxyacyl-CoA dehydrogenase"/>
    <property type="match status" value="1"/>
</dbReference>
<keyword evidence="9" id="KW-0443">Lipid metabolism</keyword>
<keyword evidence="6" id="KW-0442">Lipid degradation</keyword>
<dbReference type="RefSeq" id="WP_110337747.1">
    <property type="nucleotide sequence ID" value="NZ_JBHVKT010000020.1"/>
</dbReference>
<dbReference type="PANTHER" id="PTHR43612:SF3">
    <property type="entry name" value="TRIFUNCTIONAL ENZYME SUBUNIT ALPHA, MITOCHONDRIAL"/>
    <property type="match status" value="1"/>
</dbReference>
<evidence type="ECO:0000313" key="15">
    <source>
        <dbReference type="EMBL" id="PXY33866.1"/>
    </source>
</evidence>
<keyword evidence="11" id="KW-0511">Multifunctional enzyme</keyword>
<reference evidence="15 16" key="1">
    <citation type="submission" date="2016-07" db="EMBL/GenBank/DDBJ databases">
        <title>Draft genome sequence of Prauserella sp. YIM 121212, isolated from alkaline soil.</title>
        <authorList>
            <person name="Ruckert C."/>
            <person name="Albersmeier A."/>
            <person name="Jiang C.-L."/>
            <person name="Jiang Y."/>
            <person name="Kalinowski J."/>
            <person name="Schneider O."/>
            <person name="Winkler A."/>
            <person name="Zotchev S.B."/>
        </authorList>
    </citation>
    <scope>NUCLEOTIDE SEQUENCE [LARGE SCALE GENOMIC DNA]</scope>
    <source>
        <strain evidence="15 16">YIM 121212</strain>
    </source>
</reference>
<comment type="similarity">
    <text evidence="3">In the central section; belongs to the 3-hydroxyacyl-CoA dehydrogenase family.</text>
</comment>
<dbReference type="AlphaFoldDB" id="A0A318LL12"/>
<dbReference type="EMBL" id="MASU01000006">
    <property type="protein sequence ID" value="PXY33866.1"/>
    <property type="molecule type" value="Genomic_DNA"/>
</dbReference>
<dbReference type="InterPro" id="IPR001753">
    <property type="entry name" value="Enoyl-CoA_hydra/iso"/>
</dbReference>
<comment type="similarity">
    <text evidence="4">Belongs to the 3-hydroxyacyl-CoA dehydrogenase family.</text>
</comment>
<evidence type="ECO:0000256" key="8">
    <source>
        <dbReference type="ARBA" id="ARBA00023027"/>
    </source>
</evidence>
<sequence length="722" mass="77724">MAEAKTIRWEQDDDGIVLLTMDDPKQSANTMNADYRESMGAIVDRLEAEKDSITGVVLTSAKKTFFAGGDLNDLIQATPEHAEAITQQGNELKAQLRRLETFGKPVVAAINGAALGGGLEIALACHHRIAADVKGSVIGLPEVTLGLLPGGGGIVRTVRLLGIQNAILNVLVQGQRHKPAKALELGLVHELVSTVDELVPKAKEWIKANPEAVQPWDAKGYKIPGGSPSNPGFAANLPAFPANLRKQLKGAPMPAPRAILSAAIEGAQVDFETASLIETRYFTSLVIGQVAKNMTKAFFFDLQHINSGGSRPDGYEKYQAKKVGVLGAGMMGAAIAYVSAKAGIEVVLKDVSQENAEKGKGYAVKLEEKARGRGKTTQAKSDELLARIKPTADPADLKGVDFVIEAVFESQELKHKVFQEIEGVVNPDAVLGSNTSTLPITGLAEGVQRQEDFIGIHFFSPVDKMPLVEIIRGEKTSDATLAKVFDYTLQIKKTPIVVNDSRGFFTSRVIGTFINEAVAAVGEGVEPASVEQAGSQAGYPAPPLQLMDELTLTLPRKIRQETRAAVEAAGGTWTEHPAEAVIDRMIDEFDRKGRSSGAGFYEYDESGKRTRIWPGLREAFNSGSAAIPFEDLKERMLFAEALETVKCFDEGVLTSVQDANIGSIFGIGFPAWTGGVIQYINQYPGGLKGFVARSRELAQRYGDHFNPPQSLVDKAEKGEIFE</sequence>
<keyword evidence="7" id="KW-0560">Oxidoreductase</keyword>
<keyword evidence="8" id="KW-0520">NAD</keyword>
<dbReference type="PANTHER" id="PTHR43612">
    <property type="entry name" value="TRIFUNCTIONAL ENZYME SUBUNIT ALPHA"/>
    <property type="match status" value="1"/>
</dbReference>
<accession>A0A318LL12</accession>
<dbReference type="InterPro" id="IPR029045">
    <property type="entry name" value="ClpP/crotonase-like_dom_sf"/>
</dbReference>
<dbReference type="Pfam" id="PF00725">
    <property type="entry name" value="3HCDH"/>
    <property type="match status" value="1"/>
</dbReference>
<dbReference type="Gene3D" id="3.40.50.720">
    <property type="entry name" value="NAD(P)-binding Rossmann-like Domain"/>
    <property type="match status" value="1"/>
</dbReference>
<evidence type="ECO:0000313" key="16">
    <source>
        <dbReference type="Proteomes" id="UP000247892"/>
    </source>
</evidence>
<dbReference type="SUPFAM" id="SSF48179">
    <property type="entry name" value="6-phosphogluconate dehydrogenase C-terminal domain-like"/>
    <property type="match status" value="2"/>
</dbReference>
<dbReference type="Gene3D" id="3.90.226.10">
    <property type="entry name" value="2-enoyl-CoA Hydratase, Chain A, domain 1"/>
    <property type="match status" value="1"/>
</dbReference>
<dbReference type="OrthoDB" id="3229174at2"/>
<dbReference type="InterPro" id="IPR006176">
    <property type="entry name" value="3-OHacyl-CoA_DH_NAD-bd"/>
</dbReference>
<evidence type="ECO:0000256" key="4">
    <source>
        <dbReference type="ARBA" id="ARBA00009463"/>
    </source>
</evidence>
<evidence type="ECO:0000256" key="6">
    <source>
        <dbReference type="ARBA" id="ARBA00022963"/>
    </source>
</evidence>
<evidence type="ECO:0000256" key="11">
    <source>
        <dbReference type="ARBA" id="ARBA00023268"/>
    </source>
</evidence>
<dbReference type="Proteomes" id="UP000247892">
    <property type="component" value="Unassembled WGS sequence"/>
</dbReference>
<dbReference type="InterPro" id="IPR036291">
    <property type="entry name" value="NAD(P)-bd_dom_sf"/>
</dbReference>
<dbReference type="InterPro" id="IPR050136">
    <property type="entry name" value="FA_oxidation_alpha_subunit"/>
</dbReference>
<evidence type="ECO:0000259" key="13">
    <source>
        <dbReference type="Pfam" id="PF00725"/>
    </source>
</evidence>
<dbReference type="InterPro" id="IPR006108">
    <property type="entry name" value="3HC_DH_C"/>
</dbReference>
<evidence type="ECO:0000256" key="1">
    <source>
        <dbReference type="ARBA" id="ARBA00005005"/>
    </source>
</evidence>
<dbReference type="GO" id="GO:0070403">
    <property type="term" value="F:NAD+ binding"/>
    <property type="evidence" value="ECO:0007669"/>
    <property type="project" value="InterPro"/>
</dbReference>
<organism evidence="15 16">
    <name type="scientific">Prauserella flavalba</name>
    <dbReference type="NCBI Taxonomy" id="1477506"/>
    <lineage>
        <taxon>Bacteria</taxon>
        <taxon>Bacillati</taxon>
        <taxon>Actinomycetota</taxon>
        <taxon>Actinomycetes</taxon>
        <taxon>Pseudonocardiales</taxon>
        <taxon>Pseudonocardiaceae</taxon>
        <taxon>Prauserella</taxon>
    </lineage>
</organism>
<evidence type="ECO:0000256" key="7">
    <source>
        <dbReference type="ARBA" id="ARBA00023002"/>
    </source>
</evidence>
<comment type="caution">
    <text evidence="15">The sequence shown here is derived from an EMBL/GenBank/DDBJ whole genome shotgun (WGS) entry which is preliminary data.</text>
</comment>
<dbReference type="InterPro" id="IPR008927">
    <property type="entry name" value="6-PGluconate_DH-like_C_sf"/>
</dbReference>
<dbReference type="Gene3D" id="1.10.1040.50">
    <property type="match status" value="1"/>
</dbReference>
<dbReference type="SUPFAM" id="SSF51735">
    <property type="entry name" value="NAD(P)-binding Rossmann-fold domains"/>
    <property type="match status" value="1"/>
</dbReference>
<dbReference type="CDD" id="cd06558">
    <property type="entry name" value="crotonase-like"/>
    <property type="match status" value="1"/>
</dbReference>
<keyword evidence="10" id="KW-0456">Lyase</keyword>
<feature type="domain" description="3-hydroxyacyl-CoA dehydrogenase NAD binding" evidence="14">
    <location>
        <begin position="322"/>
        <end position="500"/>
    </location>
</feature>
<dbReference type="GO" id="GO:0016509">
    <property type="term" value="F:long-chain (3S)-3-hydroxyacyl-CoA dehydrogenase (NAD+) activity"/>
    <property type="evidence" value="ECO:0007669"/>
    <property type="project" value="TreeGrafter"/>
</dbReference>
<dbReference type="GO" id="GO:0004300">
    <property type="term" value="F:enoyl-CoA hydratase activity"/>
    <property type="evidence" value="ECO:0007669"/>
    <property type="project" value="TreeGrafter"/>
</dbReference>
<keyword evidence="16" id="KW-1185">Reference proteome</keyword>
<evidence type="ECO:0000259" key="14">
    <source>
        <dbReference type="Pfam" id="PF02737"/>
    </source>
</evidence>
<dbReference type="FunFam" id="3.40.50.720:FF:000009">
    <property type="entry name" value="Fatty oxidation complex, alpha subunit"/>
    <property type="match status" value="1"/>
</dbReference>
<comment type="pathway">
    <text evidence="2">Lipid metabolism; butanoate metabolism.</text>
</comment>
<evidence type="ECO:0000256" key="9">
    <source>
        <dbReference type="ARBA" id="ARBA00023098"/>
    </source>
</evidence>
<evidence type="ECO:0000256" key="10">
    <source>
        <dbReference type="ARBA" id="ARBA00023239"/>
    </source>
</evidence>
<dbReference type="FunFam" id="1.10.1040.50:FF:000005">
    <property type="entry name" value="Probable 3-hydroxyacyl-CoA dehydrogenase"/>
    <property type="match status" value="1"/>
</dbReference>
<evidence type="ECO:0000256" key="3">
    <source>
        <dbReference type="ARBA" id="ARBA00007005"/>
    </source>
</evidence>
<dbReference type="UniPathway" id="UPA00659"/>
<proteinExistence type="inferred from homology"/>
<feature type="domain" description="3-hydroxyacyl-CoA dehydrogenase C-terminal" evidence="13">
    <location>
        <begin position="503"/>
        <end position="603"/>
    </location>
</feature>
<keyword evidence="5" id="KW-0276">Fatty acid metabolism</keyword>
<dbReference type="Pfam" id="PF00378">
    <property type="entry name" value="ECH_1"/>
    <property type="match status" value="1"/>
</dbReference>
<protein>
    <submittedName>
        <fullName evidence="15">3-hydroxyacyl-CoA dehydrogenase</fullName>
    </submittedName>
</protein>
<dbReference type="GO" id="GO:0006635">
    <property type="term" value="P:fatty acid beta-oxidation"/>
    <property type="evidence" value="ECO:0007669"/>
    <property type="project" value="UniProtKB-UniPathway"/>
</dbReference>
<evidence type="ECO:0000256" key="5">
    <source>
        <dbReference type="ARBA" id="ARBA00022832"/>
    </source>
</evidence>
<gene>
    <name evidence="15" type="ORF">BA062_16700</name>
</gene>